<evidence type="ECO:0000313" key="1">
    <source>
        <dbReference type="EMBL" id="KAI8018099.1"/>
    </source>
</evidence>
<dbReference type="EMBL" id="CM045759">
    <property type="protein sequence ID" value="KAI8018099.1"/>
    <property type="molecule type" value="Genomic_DNA"/>
</dbReference>
<gene>
    <name evidence="1" type="ORF">LOK49_LG04G00743</name>
</gene>
<comment type="caution">
    <text evidence="1">The sequence shown here is derived from an EMBL/GenBank/DDBJ whole genome shotgun (WGS) entry which is preliminary data.</text>
</comment>
<proteinExistence type="predicted"/>
<reference evidence="1 2" key="1">
    <citation type="journal article" date="2022" name="Plant J.">
        <title>Chromosome-level genome of Camellia lanceoleosa provides a valuable resource for understanding genome evolution and self-incompatibility.</title>
        <authorList>
            <person name="Gong W."/>
            <person name="Xiao S."/>
            <person name="Wang L."/>
            <person name="Liao Z."/>
            <person name="Chang Y."/>
            <person name="Mo W."/>
            <person name="Hu G."/>
            <person name="Li W."/>
            <person name="Zhao G."/>
            <person name="Zhu H."/>
            <person name="Hu X."/>
            <person name="Ji K."/>
            <person name="Xiang X."/>
            <person name="Song Q."/>
            <person name="Yuan D."/>
            <person name="Jin S."/>
            <person name="Zhang L."/>
        </authorList>
    </citation>
    <scope>NUCLEOTIDE SEQUENCE [LARGE SCALE GENOMIC DNA]</scope>
    <source>
        <strain evidence="1">SQ_2022a</strain>
    </source>
</reference>
<dbReference type="Proteomes" id="UP001060215">
    <property type="component" value="Chromosome 2"/>
</dbReference>
<keyword evidence="1" id="KW-0436">Ligase</keyword>
<sequence>MEKLKLKQGLKIAMSISGEGNAYLQESKFWKLYKEDQFSCSVVMKTSAGLVYLLACLLEPFMPSFSIEVFKQLNLPPEMQVLLSDENGDTERAKRP</sequence>
<keyword evidence="2" id="KW-1185">Reference proteome</keyword>
<name>A0ACC0HZY1_9ERIC</name>
<organism evidence="1 2">
    <name type="scientific">Camellia lanceoleosa</name>
    <dbReference type="NCBI Taxonomy" id="1840588"/>
    <lineage>
        <taxon>Eukaryota</taxon>
        <taxon>Viridiplantae</taxon>
        <taxon>Streptophyta</taxon>
        <taxon>Embryophyta</taxon>
        <taxon>Tracheophyta</taxon>
        <taxon>Spermatophyta</taxon>
        <taxon>Magnoliopsida</taxon>
        <taxon>eudicotyledons</taxon>
        <taxon>Gunneridae</taxon>
        <taxon>Pentapetalae</taxon>
        <taxon>asterids</taxon>
        <taxon>Ericales</taxon>
        <taxon>Theaceae</taxon>
        <taxon>Camellia</taxon>
    </lineage>
</organism>
<accession>A0ACC0HZY1</accession>
<evidence type="ECO:0000313" key="2">
    <source>
        <dbReference type="Proteomes" id="UP001060215"/>
    </source>
</evidence>
<protein>
    <submittedName>
        <fullName evidence="1">Methionine--tRNA ligase</fullName>
    </submittedName>
</protein>